<feature type="domain" description="C3H1-type" evidence="12">
    <location>
        <begin position="349"/>
        <end position="376"/>
    </location>
</feature>
<dbReference type="Pfam" id="PF00076">
    <property type="entry name" value="RRM_1"/>
    <property type="match status" value="1"/>
</dbReference>
<sequence length="1554" mass="169114">MPDTCMFYVVNRCKHGEKCLYLHELPAGLRKELAEGPAGHPTNKKGGESKHPSQVKCSFYSQGTCKNGASCKFSHSDAGAGSKLPCKFFAAGKCKNGDSCPFSHLPRTAQSSRAGSENRSKDNQSFWSSSTRDSQVWASAGNEADNDNTSSHVHPKSPSQDGKKPANGRCSPYQGINDEPKQSISQDSSAASACTPACSPSTNASSSDPPVPGITLTEASSLASDASHDSTLEGTQNLSPLGTPFCRFSIEATCANGDNCSSSHSSTGSIIYPGTSGDEVHASPDKPGSKDAPCKFYAQGNCKRGNQCWFRHNGTELFEESRTYASAPPPSSTKTPPSQDRSFKRPWTGGPTKPCRYFALGKCWQADQCTFLHEEHETSLEPDPQTYEYENSTHEETGWGTSTVDQDPVDPNATWGESNDPTAFWGDSDQQKNEEQQIPAQWGDSDVATEEDVVGNMHDSETSQAVDDETSAHRTDKGKSREVDSDHEGGFSTAQEILNGEDIPNGDGWGVDDKIGWGSSWGTGDTSGAKADESTERESVTDYGTWGKASQLPVEDAPAELKWGVDDESTPWDTAPAASASANPDVESWGRPPVSKPVRWSSSQTTDNRYDFPSGACRYFIQNGHCKYRGTCQYSHIPGDRKRFMSQTQAPRAHRYSSQRSESYRDSVPHLRPRHPPQQKYQPAWLKVLPPDDPNAAKQTSRYSVTDNLPGTLQDERPPAFGARSDAMPFGAPVAGSRAPTGRAAEATGTEPNPAESPSDDEAFPYLDLPLPTPPAPLGASHSPLIDSEPDAGVAEPASNAKEEETLSDETMRDPSSGSSSTSEESETSLSAEPQVKDVPFVNSVEPNDIGEAEVQPALPEAGEIPVVDGNDSFPNDEAEIHDSASGPESPTMQPVMEEEPFEPPLMFEMDARPDSTHRSMFGCAVRFGAGAVPEQIVTAFESRRLILSNLSFHISADDVHELAMEYGHITGVMVNPPVADNISALIQFAACEDAARAFDGLNGKQYRGMLLSAHLDLRGVVAHTNGDSRSRFVKLSWPAPSRHGWAYYDEITKAKAEAARLNGALCEGRKVEMSFERPKKSQKHSFAVKISGLPLGLDKARLKNFCVGSATVHVGERTFPEVTGDVIRKLLGRYGKVDIMSILPTDRGQTRVVAVAKFDTPDNALNAARGVNGTEPAFLGGQILRCQHTHHVKYSVADRRRLTVIKPALDRLRDAGMDTRLSYHEDGDVTRIWLFGTDAMLFIKTKIHLETILYGEVLMYRGQRLWHSYFDTHRCELLFAKLNKDPSIFIYRNILTQAIHLIGNDDAKIPIKKQIMQQSSKLHSLTQKLPVSRALLRNLIEQSMSAIEDHIGTEKATLGVAEAIVEVCGPPSDLMAVRSILALAEAKLPPLPVVDSFSAGMLCPGCSRKAKTPIQLPCGHTYCRACLRHILTNAFSPRYPSIRCLKELAADDDGNNAHYCNEEAPYAAIAELLSPAEEKVLLEASFLSHVREALSDYEFCPTPSCRVVFRTGGPDTILECPDCKICICPSCRTTYHDGLSCAEFQALICPNAF</sequence>
<feature type="region of interest" description="Disordered" evidence="9">
    <location>
        <begin position="857"/>
        <end position="895"/>
    </location>
</feature>
<dbReference type="EMBL" id="JASNQZ010000008">
    <property type="protein sequence ID" value="KAL0953618.1"/>
    <property type="molecule type" value="Genomic_DNA"/>
</dbReference>
<keyword evidence="4 8" id="KW-0863">Zinc-finger</keyword>
<reference evidence="15" key="1">
    <citation type="submission" date="2024-06" db="EMBL/GenBank/DDBJ databases">
        <title>Multi-omics analyses provide insights into the biosynthesis of the anticancer antibiotic pleurotin in Hohenbuehelia grisea.</title>
        <authorList>
            <person name="Weaver J.A."/>
            <person name="Alberti F."/>
        </authorList>
    </citation>
    <scope>NUCLEOTIDE SEQUENCE [LARGE SCALE GENOMIC DNA]</scope>
    <source>
        <strain evidence="15">T-177</strain>
    </source>
</reference>
<dbReference type="PROSITE" id="PS50089">
    <property type="entry name" value="ZF_RING_2"/>
    <property type="match status" value="1"/>
</dbReference>
<feature type="region of interest" description="Disordered" evidence="9">
    <location>
        <begin position="375"/>
        <end position="543"/>
    </location>
</feature>
<dbReference type="InterPro" id="IPR044066">
    <property type="entry name" value="TRIAD_supradom"/>
</dbReference>
<dbReference type="InterPro" id="IPR045072">
    <property type="entry name" value="MKRN-like"/>
</dbReference>
<evidence type="ECO:0000259" key="11">
    <source>
        <dbReference type="PROSITE" id="PS50102"/>
    </source>
</evidence>
<dbReference type="InterPro" id="IPR000504">
    <property type="entry name" value="RRM_dom"/>
</dbReference>
<keyword evidence="5" id="KW-0833">Ubl conjugation pathway</keyword>
<evidence type="ECO:0000256" key="1">
    <source>
        <dbReference type="ARBA" id="ARBA00022679"/>
    </source>
</evidence>
<feature type="compositionally biased region" description="Basic and acidic residues" evidence="9">
    <location>
        <begin position="530"/>
        <end position="540"/>
    </location>
</feature>
<name>A0ABR3JDZ4_9AGAR</name>
<evidence type="ECO:0000259" key="13">
    <source>
        <dbReference type="PROSITE" id="PS51873"/>
    </source>
</evidence>
<dbReference type="SUPFAM" id="SSF90229">
    <property type="entry name" value="CCCH zinc finger"/>
    <property type="match status" value="4"/>
</dbReference>
<evidence type="ECO:0000256" key="5">
    <source>
        <dbReference type="ARBA" id="ARBA00022786"/>
    </source>
</evidence>
<feature type="compositionally biased region" description="Low complexity" evidence="9">
    <location>
        <begin position="816"/>
        <end position="833"/>
    </location>
</feature>
<feature type="zinc finger region" description="C3H1-type" evidence="8">
    <location>
        <begin position="288"/>
        <end position="315"/>
    </location>
</feature>
<keyword evidence="3" id="KW-0677">Repeat</keyword>
<proteinExistence type="predicted"/>
<feature type="compositionally biased region" description="Polar residues" evidence="9">
    <location>
        <begin position="147"/>
        <end position="160"/>
    </location>
</feature>
<evidence type="ECO:0000313" key="15">
    <source>
        <dbReference type="Proteomes" id="UP001556367"/>
    </source>
</evidence>
<feature type="domain" description="C3H1-type" evidence="12">
    <location>
        <begin position="52"/>
        <end position="78"/>
    </location>
</feature>
<comment type="caution">
    <text evidence="14">The sequence shown here is derived from an EMBL/GenBank/DDBJ whole genome shotgun (WGS) entry which is preliminary data.</text>
</comment>
<feature type="zinc finger region" description="C3H1-type" evidence="8">
    <location>
        <begin position="4"/>
        <end position="26"/>
    </location>
</feature>
<accession>A0ABR3JDZ4</accession>
<dbReference type="Gene3D" id="3.30.1370.210">
    <property type="match status" value="1"/>
</dbReference>
<feature type="region of interest" description="Disordered" evidence="9">
    <location>
        <begin position="321"/>
        <end position="348"/>
    </location>
</feature>
<feature type="domain" description="C3H1-type" evidence="12">
    <location>
        <begin position="611"/>
        <end position="639"/>
    </location>
</feature>
<keyword evidence="1" id="KW-0808">Transferase</keyword>
<feature type="domain" description="RING-type" evidence="10">
    <location>
        <begin position="1404"/>
        <end position="1445"/>
    </location>
</feature>
<evidence type="ECO:0000256" key="3">
    <source>
        <dbReference type="ARBA" id="ARBA00022737"/>
    </source>
</evidence>
<feature type="region of interest" description="Disordered" evidence="9">
    <location>
        <begin position="645"/>
        <end position="843"/>
    </location>
</feature>
<feature type="region of interest" description="Disordered" evidence="9">
    <location>
        <begin position="565"/>
        <end position="606"/>
    </location>
</feature>
<dbReference type="PROSITE" id="PS51873">
    <property type="entry name" value="TRIAD"/>
    <property type="match status" value="1"/>
</dbReference>
<dbReference type="SUPFAM" id="SSF57850">
    <property type="entry name" value="RING/U-box"/>
    <property type="match status" value="1"/>
</dbReference>
<dbReference type="InterPro" id="IPR017907">
    <property type="entry name" value="Znf_RING_CS"/>
</dbReference>
<dbReference type="InterPro" id="IPR035979">
    <property type="entry name" value="RBD_domain_sf"/>
</dbReference>
<feature type="compositionally biased region" description="Basic and acidic residues" evidence="9">
    <location>
        <begin position="801"/>
        <end position="813"/>
    </location>
</feature>
<feature type="region of interest" description="Disordered" evidence="9">
    <location>
        <begin position="33"/>
        <end position="52"/>
    </location>
</feature>
<dbReference type="PROSITE" id="PS50103">
    <property type="entry name" value="ZF_C3H1"/>
    <property type="match status" value="7"/>
</dbReference>
<dbReference type="InterPro" id="IPR012677">
    <property type="entry name" value="Nucleotide-bd_a/b_plait_sf"/>
</dbReference>
<dbReference type="Pfam" id="PF00097">
    <property type="entry name" value="zf-C3HC4"/>
    <property type="match status" value="1"/>
</dbReference>
<feature type="domain" description="C3H1-type" evidence="12">
    <location>
        <begin position="240"/>
        <end position="267"/>
    </location>
</feature>
<keyword evidence="2 8" id="KW-0479">Metal-binding</keyword>
<feature type="zinc finger region" description="C3H1-type" evidence="8">
    <location>
        <begin position="611"/>
        <end position="639"/>
    </location>
</feature>
<feature type="domain" description="C3H1-type" evidence="12">
    <location>
        <begin position="4"/>
        <end position="26"/>
    </location>
</feature>
<feature type="compositionally biased region" description="Polar residues" evidence="9">
    <location>
        <begin position="123"/>
        <end position="137"/>
    </location>
</feature>
<evidence type="ECO:0000256" key="2">
    <source>
        <dbReference type="ARBA" id="ARBA00022723"/>
    </source>
</evidence>
<feature type="compositionally biased region" description="Low complexity" evidence="9">
    <location>
        <begin position="188"/>
        <end position="202"/>
    </location>
</feature>
<keyword evidence="15" id="KW-1185">Reference proteome</keyword>
<dbReference type="Pfam" id="PF14608">
    <property type="entry name" value="zf-CCCH_2"/>
    <property type="match status" value="4"/>
</dbReference>
<feature type="domain" description="RRM" evidence="11">
    <location>
        <begin position="944"/>
        <end position="1019"/>
    </location>
</feature>
<dbReference type="InterPro" id="IPR018957">
    <property type="entry name" value="Znf_C3HC4_RING-type"/>
</dbReference>
<feature type="domain" description="C3H1-type" evidence="12">
    <location>
        <begin position="288"/>
        <end position="315"/>
    </location>
</feature>
<dbReference type="SUPFAM" id="SSF54928">
    <property type="entry name" value="RNA-binding domain, RBD"/>
    <property type="match status" value="2"/>
</dbReference>
<keyword evidence="7" id="KW-0694">RNA-binding</keyword>
<keyword evidence="6 8" id="KW-0862">Zinc</keyword>
<dbReference type="Gene3D" id="3.30.70.330">
    <property type="match status" value="2"/>
</dbReference>
<dbReference type="CDD" id="cd00590">
    <property type="entry name" value="RRM_SF"/>
    <property type="match status" value="2"/>
</dbReference>
<evidence type="ECO:0000259" key="10">
    <source>
        <dbReference type="PROSITE" id="PS50089"/>
    </source>
</evidence>
<dbReference type="Pfam" id="PF00642">
    <property type="entry name" value="zf-CCCH"/>
    <property type="match status" value="2"/>
</dbReference>
<dbReference type="InterPro" id="IPR002867">
    <property type="entry name" value="IBR_dom"/>
</dbReference>
<evidence type="ECO:0000256" key="9">
    <source>
        <dbReference type="SAM" id="MobiDB-lite"/>
    </source>
</evidence>
<evidence type="ECO:0000256" key="6">
    <source>
        <dbReference type="ARBA" id="ARBA00022833"/>
    </source>
</evidence>
<feature type="compositionally biased region" description="Polar residues" evidence="9">
    <location>
        <begin position="697"/>
        <end position="711"/>
    </location>
</feature>
<dbReference type="PANTHER" id="PTHR11224:SF10">
    <property type="entry name" value="IP09428P-RELATED"/>
    <property type="match status" value="1"/>
</dbReference>
<evidence type="ECO:0000259" key="12">
    <source>
        <dbReference type="PROSITE" id="PS50103"/>
    </source>
</evidence>
<dbReference type="SMART" id="SM00360">
    <property type="entry name" value="RRM"/>
    <property type="match status" value="2"/>
</dbReference>
<dbReference type="PROSITE" id="PS00518">
    <property type="entry name" value="ZF_RING_1"/>
    <property type="match status" value="1"/>
</dbReference>
<dbReference type="Gene3D" id="4.10.1000.10">
    <property type="entry name" value="Zinc finger, CCCH-type"/>
    <property type="match status" value="1"/>
</dbReference>
<evidence type="ECO:0000256" key="8">
    <source>
        <dbReference type="PROSITE-ProRule" id="PRU00723"/>
    </source>
</evidence>
<dbReference type="InterPro" id="IPR000571">
    <property type="entry name" value="Znf_CCCH"/>
</dbReference>
<feature type="domain" description="RING-type" evidence="13">
    <location>
        <begin position="1400"/>
        <end position="1554"/>
    </location>
</feature>
<feature type="region of interest" description="Disordered" evidence="9">
    <location>
        <begin position="106"/>
        <end position="238"/>
    </location>
</feature>
<protein>
    <recommendedName>
        <fullName evidence="16">RING-type E3 ubiquitin transferase</fullName>
    </recommendedName>
</protein>
<evidence type="ECO:0000256" key="4">
    <source>
        <dbReference type="ARBA" id="ARBA00022771"/>
    </source>
</evidence>
<dbReference type="Gene3D" id="3.30.40.10">
    <property type="entry name" value="Zinc/RING finger domain, C3HC4 (zinc finger)"/>
    <property type="match status" value="1"/>
</dbReference>
<feature type="compositionally biased region" description="Low complexity" evidence="9">
    <location>
        <begin position="516"/>
        <end position="528"/>
    </location>
</feature>
<feature type="zinc finger region" description="C3H1-type" evidence="8">
    <location>
        <begin position="80"/>
        <end position="107"/>
    </location>
</feature>
<dbReference type="Pfam" id="PF01485">
    <property type="entry name" value="IBR"/>
    <property type="match status" value="1"/>
</dbReference>
<dbReference type="Gene3D" id="1.20.120.1350">
    <property type="entry name" value="Pneumovirus matrix protein 2 (M2), zinc-binding domain"/>
    <property type="match status" value="1"/>
</dbReference>
<evidence type="ECO:0000256" key="7">
    <source>
        <dbReference type="PROSITE-ProRule" id="PRU00176"/>
    </source>
</evidence>
<feature type="compositionally biased region" description="Basic and acidic residues" evidence="9">
    <location>
        <begin position="470"/>
        <end position="489"/>
    </location>
</feature>
<dbReference type="CDD" id="cd20335">
    <property type="entry name" value="BRcat_RBR"/>
    <property type="match status" value="1"/>
</dbReference>
<feature type="zinc finger region" description="C3H1-type" evidence="8">
    <location>
        <begin position="349"/>
        <end position="376"/>
    </location>
</feature>
<organism evidence="14 15">
    <name type="scientific">Hohenbuehelia grisea</name>
    <dbReference type="NCBI Taxonomy" id="104357"/>
    <lineage>
        <taxon>Eukaryota</taxon>
        <taxon>Fungi</taxon>
        <taxon>Dikarya</taxon>
        <taxon>Basidiomycota</taxon>
        <taxon>Agaricomycotina</taxon>
        <taxon>Agaricomycetes</taxon>
        <taxon>Agaricomycetidae</taxon>
        <taxon>Agaricales</taxon>
        <taxon>Pleurotineae</taxon>
        <taxon>Pleurotaceae</taxon>
        <taxon>Hohenbuehelia</taxon>
    </lineage>
</organism>
<feature type="domain" description="C3H1-type" evidence="12">
    <location>
        <begin position="80"/>
        <end position="107"/>
    </location>
</feature>
<feature type="zinc finger region" description="C3H1-type" evidence="8">
    <location>
        <begin position="52"/>
        <end position="78"/>
    </location>
</feature>
<dbReference type="PROSITE" id="PS50102">
    <property type="entry name" value="RRM"/>
    <property type="match status" value="2"/>
</dbReference>
<evidence type="ECO:0008006" key="16">
    <source>
        <dbReference type="Google" id="ProtNLM"/>
    </source>
</evidence>
<dbReference type="SMART" id="SM00356">
    <property type="entry name" value="ZnF_C3H1"/>
    <property type="match status" value="7"/>
</dbReference>
<gene>
    <name evidence="14" type="ORF">HGRIS_004825</name>
</gene>
<dbReference type="CDD" id="cd16449">
    <property type="entry name" value="RING-HC"/>
    <property type="match status" value="1"/>
</dbReference>
<dbReference type="Proteomes" id="UP001556367">
    <property type="component" value="Unassembled WGS sequence"/>
</dbReference>
<dbReference type="PANTHER" id="PTHR11224">
    <property type="entry name" value="MAKORIN-RELATED"/>
    <property type="match status" value="1"/>
</dbReference>
<dbReference type="InterPro" id="IPR013083">
    <property type="entry name" value="Znf_RING/FYVE/PHD"/>
</dbReference>
<feature type="domain" description="RRM" evidence="11">
    <location>
        <begin position="1111"/>
        <end position="1192"/>
    </location>
</feature>
<feature type="zinc finger region" description="C3H1-type" evidence="8">
    <location>
        <begin position="240"/>
        <end position="267"/>
    </location>
</feature>
<evidence type="ECO:0000313" key="14">
    <source>
        <dbReference type="EMBL" id="KAL0953618.1"/>
    </source>
</evidence>
<dbReference type="InterPro" id="IPR001841">
    <property type="entry name" value="Znf_RING"/>
</dbReference>
<dbReference type="InterPro" id="IPR036855">
    <property type="entry name" value="Znf_CCCH_sf"/>
</dbReference>